<dbReference type="EMBL" id="JAOPKD010000007">
    <property type="protein sequence ID" value="MCU4727178.1"/>
    <property type="molecule type" value="Genomic_DNA"/>
</dbReference>
<evidence type="ECO:0000313" key="2">
    <source>
        <dbReference type="EMBL" id="MCU4718013.1"/>
    </source>
</evidence>
<reference evidence="3" key="1">
    <citation type="submission" date="2023-02" db="EMBL/GenBank/DDBJ databases">
        <title>Enrichment on poylsaccharides allowed isolation of novel metabolic and taxonomic groups of Haloarchaea.</title>
        <authorList>
            <person name="Sorokin D.Y."/>
            <person name="Elcheninov A.G."/>
            <person name="Khizhniak T.V."/>
            <person name="Kolganova T.V."/>
            <person name="Kublanov I.V."/>
        </authorList>
    </citation>
    <scope>NUCLEOTIDE SEQUENCE</scope>
    <source>
        <strain evidence="2 4">HArc-curdl5-1</strain>
        <strain evidence="3">HArc-curdl7</strain>
    </source>
</reference>
<accession>A0AAE3IDF5</accession>
<feature type="region of interest" description="Disordered" evidence="1">
    <location>
        <begin position="79"/>
        <end position="106"/>
    </location>
</feature>
<evidence type="ECO:0000313" key="3">
    <source>
        <dbReference type="EMBL" id="MCU4727178.1"/>
    </source>
</evidence>
<sequence length="106" mass="11969">MNEEYFEQLGRLVGPLPERQAAFGCDSCQAIWYGYEETAPDGRHPRPDRFCPHCGSENVRELPEIPGALALKSWIDWPEDCPSMEADTEPEPTQADQTAGRRPPRP</sequence>
<comment type="caution">
    <text evidence="3">The sequence shown here is derived from an EMBL/GenBank/DDBJ whole genome shotgun (WGS) entry which is preliminary data.</text>
</comment>
<name>A0AAE3IDF5_9EURY</name>
<dbReference type="RefSeq" id="WP_315908777.1">
    <property type="nucleotide sequence ID" value="NZ_JAOPKC010000006.1"/>
</dbReference>
<gene>
    <name evidence="3" type="ORF">OB914_09365</name>
    <name evidence="2" type="ORF">OB916_08025</name>
</gene>
<organism evidence="3 5">
    <name type="scientific">Halapricum hydrolyticum</name>
    <dbReference type="NCBI Taxonomy" id="2979991"/>
    <lineage>
        <taxon>Archaea</taxon>
        <taxon>Methanobacteriati</taxon>
        <taxon>Methanobacteriota</taxon>
        <taxon>Stenosarchaea group</taxon>
        <taxon>Halobacteria</taxon>
        <taxon>Halobacteriales</taxon>
        <taxon>Haloarculaceae</taxon>
        <taxon>Halapricum</taxon>
    </lineage>
</organism>
<dbReference type="EMBL" id="JAOPKC010000006">
    <property type="protein sequence ID" value="MCU4718013.1"/>
    <property type="molecule type" value="Genomic_DNA"/>
</dbReference>
<evidence type="ECO:0000313" key="5">
    <source>
        <dbReference type="Proteomes" id="UP001209746"/>
    </source>
</evidence>
<protein>
    <submittedName>
        <fullName evidence="3">Uncharacterized protein</fullName>
    </submittedName>
</protein>
<evidence type="ECO:0000313" key="4">
    <source>
        <dbReference type="Proteomes" id="UP001208186"/>
    </source>
</evidence>
<keyword evidence="4" id="KW-1185">Reference proteome</keyword>
<dbReference type="Proteomes" id="UP001209746">
    <property type="component" value="Unassembled WGS sequence"/>
</dbReference>
<proteinExistence type="predicted"/>
<dbReference type="AlphaFoldDB" id="A0AAE3IDF5"/>
<dbReference type="Proteomes" id="UP001208186">
    <property type="component" value="Unassembled WGS sequence"/>
</dbReference>
<evidence type="ECO:0000256" key="1">
    <source>
        <dbReference type="SAM" id="MobiDB-lite"/>
    </source>
</evidence>